<evidence type="ECO:0000256" key="1">
    <source>
        <dbReference type="ARBA" id="ARBA00022448"/>
    </source>
</evidence>
<dbReference type="EC" id="3.6.3.17" evidence="11"/>
<dbReference type="InterPro" id="IPR003593">
    <property type="entry name" value="AAA+_ATPase"/>
</dbReference>
<dbReference type="Proteomes" id="UP000319976">
    <property type="component" value="Chromosome"/>
</dbReference>
<evidence type="ECO:0000256" key="7">
    <source>
        <dbReference type="ARBA" id="ARBA00022967"/>
    </source>
</evidence>
<dbReference type="OrthoDB" id="9771863at2"/>
<dbReference type="AlphaFoldDB" id="A0A517T616"/>
<protein>
    <submittedName>
        <fullName evidence="11">Ribose import ATP-binding protein RbsA</fullName>
        <ecNumber evidence="11">3.6.3.17</ecNumber>
    </submittedName>
</protein>
<dbReference type="GO" id="GO:0005524">
    <property type="term" value="F:ATP binding"/>
    <property type="evidence" value="ECO:0007669"/>
    <property type="project" value="UniProtKB-KW"/>
</dbReference>
<dbReference type="PROSITE" id="PS50893">
    <property type="entry name" value="ABC_TRANSPORTER_2"/>
    <property type="match status" value="2"/>
</dbReference>
<dbReference type="CDD" id="cd03216">
    <property type="entry name" value="ABC_Carb_Monos_I"/>
    <property type="match status" value="1"/>
</dbReference>
<evidence type="ECO:0000256" key="5">
    <source>
        <dbReference type="ARBA" id="ARBA00022741"/>
    </source>
</evidence>
<keyword evidence="6 11" id="KW-0067">ATP-binding</keyword>
<dbReference type="EMBL" id="CP036316">
    <property type="protein sequence ID" value="QDT63826.1"/>
    <property type="molecule type" value="Genomic_DNA"/>
</dbReference>
<keyword evidence="4" id="KW-0677">Repeat</keyword>
<evidence type="ECO:0000256" key="4">
    <source>
        <dbReference type="ARBA" id="ARBA00022737"/>
    </source>
</evidence>
<dbReference type="RefSeq" id="WP_145260443.1">
    <property type="nucleotide sequence ID" value="NZ_CP036316.1"/>
</dbReference>
<feature type="domain" description="ABC transporter" evidence="10">
    <location>
        <begin position="9"/>
        <end position="245"/>
    </location>
</feature>
<keyword evidence="2" id="KW-1003">Cell membrane</keyword>
<evidence type="ECO:0000259" key="10">
    <source>
        <dbReference type="PROSITE" id="PS50893"/>
    </source>
</evidence>
<dbReference type="InterPro" id="IPR017871">
    <property type="entry name" value="ABC_transporter-like_CS"/>
</dbReference>
<dbReference type="GO" id="GO:0016887">
    <property type="term" value="F:ATP hydrolysis activity"/>
    <property type="evidence" value="ECO:0007669"/>
    <property type="project" value="InterPro"/>
</dbReference>
<evidence type="ECO:0000256" key="9">
    <source>
        <dbReference type="SAM" id="MobiDB-lite"/>
    </source>
</evidence>
<keyword evidence="1" id="KW-0813">Transport</keyword>
<organism evidence="11 12">
    <name type="scientific">Calycomorphotria hydatis</name>
    <dbReference type="NCBI Taxonomy" id="2528027"/>
    <lineage>
        <taxon>Bacteria</taxon>
        <taxon>Pseudomonadati</taxon>
        <taxon>Planctomycetota</taxon>
        <taxon>Planctomycetia</taxon>
        <taxon>Planctomycetales</taxon>
        <taxon>Planctomycetaceae</taxon>
        <taxon>Calycomorphotria</taxon>
    </lineage>
</organism>
<keyword evidence="12" id="KW-1185">Reference proteome</keyword>
<dbReference type="SMART" id="SM00382">
    <property type="entry name" value="AAA"/>
    <property type="match status" value="2"/>
</dbReference>
<dbReference type="Gene3D" id="3.40.50.300">
    <property type="entry name" value="P-loop containing nucleotide triphosphate hydrolases"/>
    <property type="match status" value="2"/>
</dbReference>
<gene>
    <name evidence="11" type="primary">rbsA_2</name>
    <name evidence="11" type="ORF">V22_10510</name>
</gene>
<name>A0A517T616_9PLAN</name>
<feature type="region of interest" description="Disordered" evidence="9">
    <location>
        <begin position="248"/>
        <end position="267"/>
    </location>
</feature>
<accession>A0A517T616</accession>
<evidence type="ECO:0000256" key="6">
    <source>
        <dbReference type="ARBA" id="ARBA00022840"/>
    </source>
</evidence>
<keyword evidence="7" id="KW-1278">Translocase</keyword>
<feature type="domain" description="ABC transporter" evidence="10">
    <location>
        <begin position="267"/>
        <end position="513"/>
    </location>
</feature>
<dbReference type="PROSITE" id="PS00211">
    <property type="entry name" value="ABC_TRANSPORTER_1"/>
    <property type="match status" value="1"/>
</dbReference>
<evidence type="ECO:0000256" key="3">
    <source>
        <dbReference type="ARBA" id="ARBA00022597"/>
    </source>
</evidence>
<dbReference type="InterPro" id="IPR027417">
    <property type="entry name" value="P-loop_NTPase"/>
</dbReference>
<sequence length="520" mass="56414">MNVASAELLQVHSVTKRYGETTVLNNCRFDVRSGEIHALLGGNGAGKSTLVRIISGLVTPTDSDMLLSGKAYSPNSKRDAEIAGIDIVQQELNLIPTLNVAENLLLSRLPAVGGVIRQTTLHRHAKAALERLGLKDIATDTIVGTLGVGQQQMVEIAAALDRECRLLILDEPTAALSIGETESLFQWLIKLREQGVGIIYISHRLDEVARLADRITVLRDGHYIATHDAKGMSTNEMVDLMTGEIADATSSKEKESNSSGSLQETHDTHSDVAMWVENITGGIVDNVSFQVHQGERLGIAGLVGSGRTELLRLIFGADTANSGEVYLHGASKPSCFQHPSEAVSAGIAMLTEDRKKNGLLLTQSIRVNSTLAAMWKRFSSAGVIQSRTERKSAQDNCLSMETRCEDIDQHVGTLSGGNQQKVVIAKWLTVDANVFLFDEPTRGIDVPARRRIYRLIDQLANDGKAIVIVSSDLEELFETCDRIAVMSNGKLVNTFVGPEFSHDEITQAAFSGYLDRQSAG</sequence>
<keyword evidence="11" id="KW-0378">Hydrolase</keyword>
<dbReference type="PANTHER" id="PTHR43790">
    <property type="entry name" value="CARBOHYDRATE TRANSPORT ATP-BINDING PROTEIN MG119-RELATED"/>
    <property type="match status" value="1"/>
</dbReference>
<dbReference type="InterPro" id="IPR050107">
    <property type="entry name" value="ABC_carbohydrate_import_ATPase"/>
</dbReference>
<keyword evidence="5" id="KW-0547">Nucleotide-binding</keyword>
<dbReference type="Pfam" id="PF00005">
    <property type="entry name" value="ABC_tran"/>
    <property type="match status" value="2"/>
</dbReference>
<keyword evidence="8" id="KW-0472">Membrane</keyword>
<dbReference type="SUPFAM" id="SSF52540">
    <property type="entry name" value="P-loop containing nucleoside triphosphate hydrolases"/>
    <property type="match status" value="2"/>
</dbReference>
<dbReference type="PANTHER" id="PTHR43790:SF3">
    <property type="entry name" value="D-ALLOSE IMPORT ATP-BINDING PROTEIN ALSA-RELATED"/>
    <property type="match status" value="1"/>
</dbReference>
<evidence type="ECO:0000313" key="11">
    <source>
        <dbReference type="EMBL" id="QDT63826.1"/>
    </source>
</evidence>
<keyword evidence="3" id="KW-0762">Sugar transport</keyword>
<dbReference type="KEGG" id="chya:V22_10510"/>
<evidence type="ECO:0000256" key="8">
    <source>
        <dbReference type="ARBA" id="ARBA00023136"/>
    </source>
</evidence>
<dbReference type="InterPro" id="IPR003439">
    <property type="entry name" value="ABC_transporter-like_ATP-bd"/>
</dbReference>
<evidence type="ECO:0000313" key="12">
    <source>
        <dbReference type="Proteomes" id="UP000319976"/>
    </source>
</evidence>
<reference evidence="11 12" key="1">
    <citation type="submission" date="2019-02" db="EMBL/GenBank/DDBJ databases">
        <title>Deep-cultivation of Planctomycetes and their phenomic and genomic characterization uncovers novel biology.</title>
        <authorList>
            <person name="Wiegand S."/>
            <person name="Jogler M."/>
            <person name="Boedeker C."/>
            <person name="Pinto D."/>
            <person name="Vollmers J."/>
            <person name="Rivas-Marin E."/>
            <person name="Kohn T."/>
            <person name="Peeters S.H."/>
            <person name="Heuer A."/>
            <person name="Rast P."/>
            <person name="Oberbeckmann S."/>
            <person name="Bunk B."/>
            <person name="Jeske O."/>
            <person name="Meyerdierks A."/>
            <person name="Storesund J.E."/>
            <person name="Kallscheuer N."/>
            <person name="Luecker S."/>
            <person name="Lage O.M."/>
            <person name="Pohl T."/>
            <person name="Merkel B.J."/>
            <person name="Hornburger P."/>
            <person name="Mueller R.-W."/>
            <person name="Bruemmer F."/>
            <person name="Labrenz M."/>
            <person name="Spormann A.M."/>
            <person name="Op den Camp H."/>
            <person name="Overmann J."/>
            <person name="Amann R."/>
            <person name="Jetten M.S.M."/>
            <person name="Mascher T."/>
            <person name="Medema M.H."/>
            <person name="Devos D.P."/>
            <person name="Kaster A.-K."/>
            <person name="Ovreas L."/>
            <person name="Rohde M."/>
            <person name="Galperin M.Y."/>
            <person name="Jogler C."/>
        </authorList>
    </citation>
    <scope>NUCLEOTIDE SEQUENCE [LARGE SCALE GENOMIC DNA]</scope>
    <source>
        <strain evidence="11 12">V22</strain>
    </source>
</reference>
<dbReference type="CDD" id="cd03215">
    <property type="entry name" value="ABC_Carb_Monos_II"/>
    <property type="match status" value="1"/>
</dbReference>
<proteinExistence type="predicted"/>
<evidence type="ECO:0000256" key="2">
    <source>
        <dbReference type="ARBA" id="ARBA00022475"/>
    </source>
</evidence>